<feature type="coiled-coil region" evidence="6">
    <location>
        <begin position="139"/>
        <end position="173"/>
    </location>
</feature>
<dbReference type="InterPro" id="IPR023584">
    <property type="entry name" value="Ribosome_recyc_fac_dom"/>
</dbReference>
<dbReference type="CDD" id="cd00520">
    <property type="entry name" value="RRF"/>
    <property type="match status" value="1"/>
</dbReference>
<evidence type="ECO:0000256" key="6">
    <source>
        <dbReference type="SAM" id="Coils"/>
    </source>
</evidence>
<keyword evidence="3 5" id="KW-0963">Cytoplasm</keyword>
<dbReference type="InterPro" id="IPR036191">
    <property type="entry name" value="RRF_sf"/>
</dbReference>
<dbReference type="PANTHER" id="PTHR20982">
    <property type="entry name" value="RIBOSOME RECYCLING FACTOR"/>
    <property type="match status" value="1"/>
</dbReference>
<evidence type="ECO:0000256" key="2">
    <source>
        <dbReference type="ARBA" id="ARBA00005912"/>
    </source>
</evidence>
<comment type="similarity">
    <text evidence="2 5">Belongs to the RRF family.</text>
</comment>
<dbReference type="GO" id="GO:0043023">
    <property type="term" value="F:ribosomal large subunit binding"/>
    <property type="evidence" value="ECO:0007669"/>
    <property type="project" value="TreeGrafter"/>
</dbReference>
<dbReference type="Gene3D" id="3.30.1360.40">
    <property type="match status" value="1"/>
</dbReference>
<dbReference type="SUPFAM" id="SSF55194">
    <property type="entry name" value="Ribosome recycling factor, RRF"/>
    <property type="match status" value="1"/>
</dbReference>
<evidence type="ECO:0000259" key="7">
    <source>
        <dbReference type="Pfam" id="PF01765"/>
    </source>
</evidence>
<dbReference type="Gene3D" id="1.10.132.20">
    <property type="entry name" value="Ribosome-recycling factor"/>
    <property type="match status" value="1"/>
</dbReference>
<protein>
    <recommendedName>
        <fullName evidence="5">Ribosome-recycling factor</fullName>
        <shortName evidence="5">RRF</shortName>
    </recommendedName>
    <alternativeName>
        <fullName evidence="5">Ribosome-releasing factor</fullName>
    </alternativeName>
</protein>
<dbReference type="PANTHER" id="PTHR20982:SF3">
    <property type="entry name" value="MITOCHONDRIAL RIBOSOME RECYCLING FACTOR PSEUDO 1"/>
    <property type="match status" value="1"/>
</dbReference>
<dbReference type="KEGG" id="celz:E5225_10735"/>
<feature type="domain" description="Ribosome recycling factor" evidence="7">
    <location>
        <begin position="21"/>
        <end position="183"/>
    </location>
</feature>
<gene>
    <name evidence="5" type="primary">frr</name>
    <name evidence="8" type="ORF">E5225_10735</name>
</gene>
<sequence>MIDDTLLEAEEKMDKAVEVAKEDFAAIRTGRANAAMFAKVFVDYYGSPTPLQQLASFNVVEARTILVSPFDKSSTTAIEKALRDSDLGVNPTNDGNVIRVVLPALTAERRKDFVKLAKSKAEDARISVRSVRRRAKEELDRIAKDGEAGEDEVARAEKELEALTKRHVDLVDQLLASKESELLEV</sequence>
<dbReference type="NCBIfam" id="TIGR00496">
    <property type="entry name" value="frr"/>
    <property type="match status" value="1"/>
</dbReference>
<evidence type="ECO:0000256" key="4">
    <source>
        <dbReference type="ARBA" id="ARBA00022917"/>
    </source>
</evidence>
<dbReference type="EMBL" id="CP039291">
    <property type="protein sequence ID" value="QCB93970.1"/>
    <property type="molecule type" value="Genomic_DNA"/>
</dbReference>
<dbReference type="HAMAP" id="MF_00040">
    <property type="entry name" value="RRF"/>
    <property type="match status" value="1"/>
</dbReference>
<evidence type="ECO:0000256" key="1">
    <source>
        <dbReference type="ARBA" id="ARBA00004496"/>
    </source>
</evidence>
<dbReference type="OrthoDB" id="9804006at2"/>
<evidence type="ECO:0000256" key="3">
    <source>
        <dbReference type="ARBA" id="ARBA00022490"/>
    </source>
</evidence>
<keyword evidence="4 5" id="KW-0648">Protein biosynthesis</keyword>
<comment type="subcellular location">
    <subcellularLocation>
        <location evidence="1 5">Cytoplasm</location>
    </subcellularLocation>
</comment>
<dbReference type="InterPro" id="IPR002661">
    <property type="entry name" value="Ribosome_recyc_fac"/>
</dbReference>
<proteinExistence type="inferred from homology"/>
<keyword evidence="6" id="KW-0175">Coiled coil</keyword>
<dbReference type="RefSeq" id="WP_135974391.1">
    <property type="nucleotide sequence ID" value="NZ_CP039291.1"/>
</dbReference>
<accession>A0A4P7SIU1</accession>
<reference evidence="8 9" key="1">
    <citation type="submission" date="2019-04" db="EMBL/GenBank/DDBJ databases">
        <title>Isolation and identification of Cellulomonas shaoxiangyii sp. Nov. isolated from feces of the Tibetan antelopes (Pantholops hodgsonii) in the Qinghai-Tibet plateau of China.</title>
        <authorList>
            <person name="Tian Z."/>
        </authorList>
    </citation>
    <scope>NUCLEOTIDE SEQUENCE [LARGE SCALE GENOMIC DNA]</scope>
    <source>
        <strain evidence="8 9">Z28</strain>
    </source>
</reference>
<dbReference type="GO" id="GO:0005737">
    <property type="term" value="C:cytoplasm"/>
    <property type="evidence" value="ECO:0007669"/>
    <property type="project" value="UniProtKB-SubCell"/>
</dbReference>
<organism evidence="8 9">
    <name type="scientific">Cellulomonas shaoxiangyii</name>
    <dbReference type="NCBI Taxonomy" id="2566013"/>
    <lineage>
        <taxon>Bacteria</taxon>
        <taxon>Bacillati</taxon>
        <taxon>Actinomycetota</taxon>
        <taxon>Actinomycetes</taxon>
        <taxon>Micrococcales</taxon>
        <taxon>Cellulomonadaceae</taxon>
        <taxon>Cellulomonas</taxon>
    </lineage>
</organism>
<evidence type="ECO:0000313" key="9">
    <source>
        <dbReference type="Proteomes" id="UP000296469"/>
    </source>
</evidence>
<dbReference type="AlphaFoldDB" id="A0A4P7SIU1"/>
<dbReference type="FunFam" id="3.30.1360.40:FF:000001">
    <property type="entry name" value="Ribosome-recycling factor"/>
    <property type="match status" value="1"/>
</dbReference>
<evidence type="ECO:0000313" key="8">
    <source>
        <dbReference type="EMBL" id="QCB93970.1"/>
    </source>
</evidence>
<name>A0A4P7SIU1_9CELL</name>
<dbReference type="FunFam" id="1.10.132.20:FF:000001">
    <property type="entry name" value="Ribosome-recycling factor"/>
    <property type="match status" value="1"/>
</dbReference>
<dbReference type="GO" id="GO:0006415">
    <property type="term" value="P:translational termination"/>
    <property type="evidence" value="ECO:0007669"/>
    <property type="project" value="UniProtKB-UniRule"/>
</dbReference>
<evidence type="ECO:0000256" key="5">
    <source>
        <dbReference type="HAMAP-Rule" id="MF_00040"/>
    </source>
</evidence>
<dbReference type="Pfam" id="PF01765">
    <property type="entry name" value="RRF"/>
    <property type="match status" value="1"/>
</dbReference>
<comment type="function">
    <text evidence="5">Responsible for the release of ribosomes from messenger RNA at the termination of protein biosynthesis. May increase the efficiency of translation by recycling ribosomes from one round of translation to another.</text>
</comment>
<keyword evidence="9" id="KW-1185">Reference proteome</keyword>
<dbReference type="Proteomes" id="UP000296469">
    <property type="component" value="Chromosome"/>
</dbReference>